<feature type="binding site" evidence="7">
    <location>
        <position position="238"/>
    </location>
    <ligand>
        <name>ATP</name>
        <dbReference type="ChEBI" id="CHEBI:30616"/>
    </ligand>
</feature>
<reference evidence="11" key="1">
    <citation type="submission" date="2023-06" db="EMBL/GenBank/DDBJ databases">
        <title>Identification and characterization of horizontal gene transfer across gut microbiota members of farm animals based on homology search.</title>
        <authorList>
            <person name="Zeman M."/>
            <person name="Kubasova T."/>
            <person name="Jahodarova E."/>
            <person name="Nykrynova M."/>
            <person name="Rychlik I."/>
        </authorList>
    </citation>
    <scope>NUCLEOTIDE SEQUENCE [LARGE SCALE GENOMIC DNA]</scope>
    <source>
        <strain evidence="11">ET341</strain>
    </source>
</reference>
<gene>
    <name evidence="7 10" type="primary">gltX</name>
    <name evidence="10" type="ORF">QUV98_10435</name>
</gene>
<dbReference type="InterPro" id="IPR033910">
    <property type="entry name" value="GluRS_core"/>
</dbReference>
<dbReference type="SUPFAM" id="SSF48163">
    <property type="entry name" value="An anticodon-binding domain of class I aminoacyl-tRNA synthetases"/>
    <property type="match status" value="1"/>
</dbReference>
<name>A0ABT7UKR4_9FIRM</name>
<dbReference type="NCBIfam" id="TIGR00464">
    <property type="entry name" value="gltX_bact"/>
    <property type="match status" value="1"/>
</dbReference>
<evidence type="ECO:0000313" key="10">
    <source>
        <dbReference type="EMBL" id="MDM8196733.1"/>
    </source>
</evidence>
<protein>
    <recommendedName>
        <fullName evidence="7">Glutamate--tRNA ligase</fullName>
        <ecNumber evidence="7">6.1.1.17</ecNumber>
    </recommendedName>
    <alternativeName>
        <fullName evidence="7">Glutamyl-tRNA synthetase</fullName>
        <shortName evidence="7">GluRS</shortName>
    </alternativeName>
</protein>
<keyword evidence="5 7" id="KW-0648">Protein biosynthesis</keyword>
<dbReference type="Pfam" id="PF00749">
    <property type="entry name" value="tRNA-synt_1c"/>
    <property type="match status" value="1"/>
</dbReference>
<feature type="short sequence motif" description="'HIGH' region" evidence="7">
    <location>
        <begin position="9"/>
        <end position="19"/>
    </location>
</feature>
<keyword evidence="4 7" id="KW-0067">ATP-binding</keyword>
<dbReference type="PANTHER" id="PTHR43311">
    <property type="entry name" value="GLUTAMATE--TRNA LIGASE"/>
    <property type="match status" value="1"/>
</dbReference>
<dbReference type="Gene3D" id="3.40.50.620">
    <property type="entry name" value="HUPs"/>
    <property type="match status" value="1"/>
</dbReference>
<evidence type="ECO:0000256" key="3">
    <source>
        <dbReference type="ARBA" id="ARBA00022741"/>
    </source>
</evidence>
<feature type="binding site" evidence="7">
    <location>
        <position position="106"/>
    </location>
    <ligand>
        <name>Zn(2+)</name>
        <dbReference type="ChEBI" id="CHEBI:29105"/>
    </ligand>
</feature>
<dbReference type="InterPro" id="IPR014729">
    <property type="entry name" value="Rossmann-like_a/b/a_fold"/>
</dbReference>
<keyword evidence="7" id="KW-0963">Cytoplasm</keyword>
<dbReference type="InterPro" id="IPR000924">
    <property type="entry name" value="Glu/Gln-tRNA-synth"/>
</dbReference>
<evidence type="ECO:0000259" key="8">
    <source>
        <dbReference type="Pfam" id="PF00749"/>
    </source>
</evidence>
<dbReference type="InterPro" id="IPR001412">
    <property type="entry name" value="aa-tRNA-synth_I_CS"/>
</dbReference>
<dbReference type="PANTHER" id="PTHR43311:SF2">
    <property type="entry name" value="GLUTAMATE--TRNA LIGASE, MITOCHONDRIAL-RELATED"/>
    <property type="match status" value="1"/>
</dbReference>
<feature type="domain" description="Aminoacyl-tRNA synthetase class I anticodon-binding" evidence="9">
    <location>
        <begin position="317"/>
        <end position="462"/>
    </location>
</feature>
<dbReference type="PRINTS" id="PR00987">
    <property type="entry name" value="TRNASYNTHGLU"/>
</dbReference>
<organism evidence="10 11">
    <name type="scientific">Massilimicrobiota timonensis</name>
    <dbReference type="NCBI Taxonomy" id="1776392"/>
    <lineage>
        <taxon>Bacteria</taxon>
        <taxon>Bacillati</taxon>
        <taxon>Bacillota</taxon>
        <taxon>Erysipelotrichia</taxon>
        <taxon>Erysipelotrichales</taxon>
        <taxon>Erysipelotrichaceae</taxon>
        <taxon>Massilimicrobiota</taxon>
    </lineage>
</organism>
<dbReference type="RefSeq" id="WP_289528180.1">
    <property type="nucleotide sequence ID" value="NZ_JAUDCK010000051.1"/>
</dbReference>
<feature type="short sequence motif" description="'KMSKS' region" evidence="7">
    <location>
        <begin position="235"/>
        <end position="239"/>
    </location>
</feature>
<dbReference type="PROSITE" id="PS00178">
    <property type="entry name" value="AA_TRNA_LIGASE_I"/>
    <property type="match status" value="1"/>
</dbReference>
<comment type="catalytic activity">
    <reaction evidence="7">
        <text>tRNA(Glu) + L-glutamate + ATP = L-glutamyl-tRNA(Glu) + AMP + diphosphate</text>
        <dbReference type="Rhea" id="RHEA:23540"/>
        <dbReference type="Rhea" id="RHEA-COMP:9663"/>
        <dbReference type="Rhea" id="RHEA-COMP:9680"/>
        <dbReference type="ChEBI" id="CHEBI:29985"/>
        <dbReference type="ChEBI" id="CHEBI:30616"/>
        <dbReference type="ChEBI" id="CHEBI:33019"/>
        <dbReference type="ChEBI" id="CHEBI:78442"/>
        <dbReference type="ChEBI" id="CHEBI:78520"/>
        <dbReference type="ChEBI" id="CHEBI:456215"/>
        <dbReference type="EC" id="6.1.1.17"/>
    </reaction>
</comment>
<feature type="binding site" evidence="7">
    <location>
        <position position="118"/>
    </location>
    <ligand>
        <name>Zn(2+)</name>
        <dbReference type="ChEBI" id="CHEBI:29105"/>
    </ligand>
</feature>
<evidence type="ECO:0000256" key="1">
    <source>
        <dbReference type="ARBA" id="ARBA00007894"/>
    </source>
</evidence>
<dbReference type="Pfam" id="PF19269">
    <property type="entry name" value="Anticodon_2"/>
    <property type="match status" value="1"/>
</dbReference>
<keyword evidence="7" id="KW-0479">Metal-binding</keyword>
<dbReference type="InterPro" id="IPR045462">
    <property type="entry name" value="aa-tRNA-synth_I_cd-bd"/>
</dbReference>
<dbReference type="Proteomes" id="UP001529275">
    <property type="component" value="Unassembled WGS sequence"/>
</dbReference>
<comment type="subunit">
    <text evidence="7">Monomer.</text>
</comment>
<dbReference type="InterPro" id="IPR020751">
    <property type="entry name" value="aa-tRNA-synth_I_codon-bd_sub2"/>
</dbReference>
<comment type="caution">
    <text evidence="10">The sequence shown here is derived from an EMBL/GenBank/DDBJ whole genome shotgun (WGS) entry which is preliminary data.</text>
</comment>
<dbReference type="SUPFAM" id="SSF52374">
    <property type="entry name" value="Nucleotidylyl transferase"/>
    <property type="match status" value="1"/>
</dbReference>
<dbReference type="InterPro" id="IPR008925">
    <property type="entry name" value="aa_tRNA-synth_I_cd-bd_sf"/>
</dbReference>
<proteinExistence type="inferred from homology"/>
<dbReference type="EMBL" id="JAUDCK010000051">
    <property type="protein sequence ID" value="MDM8196733.1"/>
    <property type="molecule type" value="Genomic_DNA"/>
</dbReference>
<dbReference type="InterPro" id="IPR020058">
    <property type="entry name" value="Glu/Gln-tRNA-synth_Ib_cat-dom"/>
</dbReference>
<dbReference type="GO" id="GO:0004818">
    <property type="term" value="F:glutamate-tRNA ligase activity"/>
    <property type="evidence" value="ECO:0007669"/>
    <property type="project" value="UniProtKB-EC"/>
</dbReference>
<sequence length="469" mass="54120">MKIRTRFAPSPTGYMHIGNLRTALYCYLIAKKNNGDFILRIEDTDQKREVSNASQLIYQTLEETGLHYDEGPQMGGPYGPYIQSQRLDIYHHYAQELIRKGGAHYCFCSDEIQEQDPCIHLSDEEIQQKIQNGTPYVIRQTIPQTGITTFDDEVYGHIEVENKTLNEGILIKSDGYPTYNFANVIDDHLMHITHVVRGNEYLSSTPKYNLIYQTLGWDIPTYIHLPTVNKDETHKLSKRDGDASYYDLKNHGFLTEAIMNYIALLGWAPEGCEILSLNELIEQFDIHHISKAPAIFDIEKLKWINGMYLRNMPLQDFHKLLLPHYSFIHQSVNLLEVSRVLQPRLLQVNDAIIQETLDFINQAYPFDIQVYSHKKFKTNPEKSLNALLLVQNHLHEISDFQNDENILQFFINLARENGLKNGQIMEPVRAALTNKRSSAGGAVELVHIFGKEETLKRLDQAIQNLKNYL</sequence>
<dbReference type="Gene3D" id="1.10.10.350">
    <property type="match status" value="1"/>
</dbReference>
<dbReference type="CDD" id="cd00808">
    <property type="entry name" value="GluRS_core"/>
    <property type="match status" value="1"/>
</dbReference>
<comment type="cofactor">
    <cofactor evidence="7">
        <name>Zn(2+)</name>
        <dbReference type="ChEBI" id="CHEBI:29105"/>
    </cofactor>
    <text evidence="7">Binds 1 zinc ion per subunit.</text>
</comment>
<evidence type="ECO:0000256" key="7">
    <source>
        <dbReference type="HAMAP-Rule" id="MF_00022"/>
    </source>
</evidence>
<dbReference type="EC" id="6.1.1.17" evidence="7"/>
<evidence type="ECO:0000313" key="11">
    <source>
        <dbReference type="Proteomes" id="UP001529275"/>
    </source>
</evidence>
<keyword evidence="7" id="KW-0862">Zinc</keyword>
<evidence type="ECO:0000256" key="2">
    <source>
        <dbReference type="ARBA" id="ARBA00022598"/>
    </source>
</evidence>
<dbReference type="InterPro" id="IPR004527">
    <property type="entry name" value="Glu-tRNA-ligase_bac/mito"/>
</dbReference>
<keyword evidence="3 7" id="KW-0547">Nucleotide-binding</keyword>
<evidence type="ECO:0000256" key="6">
    <source>
        <dbReference type="ARBA" id="ARBA00023146"/>
    </source>
</evidence>
<dbReference type="InterPro" id="IPR049940">
    <property type="entry name" value="GluQ/Sye"/>
</dbReference>
<comment type="subcellular location">
    <subcellularLocation>
        <location evidence="7">Cytoplasm</location>
    </subcellularLocation>
</comment>
<comment type="similarity">
    <text evidence="1 7">Belongs to the class-I aminoacyl-tRNA synthetase family. Glutamate--tRNA ligase type 1 subfamily.</text>
</comment>
<keyword evidence="2 7" id="KW-0436">Ligase</keyword>
<feature type="binding site" evidence="7">
    <location>
        <position position="120"/>
    </location>
    <ligand>
        <name>Zn(2+)</name>
        <dbReference type="ChEBI" id="CHEBI:29105"/>
    </ligand>
</feature>
<dbReference type="HAMAP" id="MF_00022">
    <property type="entry name" value="Glu_tRNA_synth_type1"/>
    <property type="match status" value="1"/>
</dbReference>
<feature type="binding site" evidence="7">
    <location>
        <position position="108"/>
    </location>
    <ligand>
        <name>Zn(2+)</name>
        <dbReference type="ChEBI" id="CHEBI:29105"/>
    </ligand>
</feature>
<keyword evidence="6 7" id="KW-0030">Aminoacyl-tRNA synthetase</keyword>
<comment type="function">
    <text evidence="7">Catalyzes the attachment of glutamate to tRNA(Glu) in a two-step reaction: glutamate is first activated by ATP to form Glu-AMP and then transferred to the acceptor end of tRNA(Glu).</text>
</comment>
<accession>A0ABT7UKR4</accession>
<feature type="domain" description="Glutamyl/glutaminyl-tRNA synthetase class Ib catalytic" evidence="8">
    <location>
        <begin position="2"/>
        <end position="303"/>
    </location>
</feature>
<reference evidence="10 11" key="2">
    <citation type="submission" date="2023-06" db="EMBL/GenBank/DDBJ databases">
        <authorList>
            <person name="Zeman M."/>
            <person name="Kubasova T."/>
            <person name="Jahodarova E."/>
            <person name="Nykrynova M."/>
            <person name="Rychlik I."/>
        </authorList>
    </citation>
    <scope>NUCLEOTIDE SEQUENCE [LARGE SCALE GENOMIC DNA]</scope>
    <source>
        <strain evidence="10 11">ET341</strain>
    </source>
</reference>
<keyword evidence="11" id="KW-1185">Reference proteome</keyword>
<evidence type="ECO:0000259" key="9">
    <source>
        <dbReference type="Pfam" id="PF19269"/>
    </source>
</evidence>
<evidence type="ECO:0000256" key="5">
    <source>
        <dbReference type="ARBA" id="ARBA00022917"/>
    </source>
</evidence>
<evidence type="ECO:0000256" key="4">
    <source>
        <dbReference type="ARBA" id="ARBA00022840"/>
    </source>
</evidence>